<dbReference type="GO" id="GO:0006338">
    <property type="term" value="P:chromatin remodeling"/>
    <property type="evidence" value="ECO:0007669"/>
    <property type="project" value="InterPro"/>
</dbReference>
<dbReference type="OMA" id="ANYTCPK"/>
<dbReference type="STRING" id="1358809.S7WCP1"/>
<dbReference type="EMBL" id="ATCN01000198">
    <property type="protein sequence ID" value="EPR79567.1"/>
    <property type="molecule type" value="Genomic_DNA"/>
</dbReference>
<dbReference type="SMART" id="SM00993">
    <property type="entry name" value="YL1_C"/>
    <property type="match status" value="1"/>
</dbReference>
<keyword evidence="7" id="KW-1185">Reference proteome</keyword>
<evidence type="ECO:0000256" key="1">
    <source>
        <dbReference type="ARBA" id="ARBA00004123"/>
    </source>
</evidence>
<dbReference type="InterPro" id="IPR013272">
    <property type="entry name" value="Vps72/YL1_C"/>
</dbReference>
<accession>S7WCP1</accession>
<dbReference type="HOGENOM" id="CLU_071116_4_0_1"/>
<dbReference type="OrthoDB" id="49520at2759"/>
<protein>
    <submittedName>
        <fullName evidence="6">YL1 nuclear domain protein</fullName>
    </submittedName>
</protein>
<comment type="subcellular location">
    <subcellularLocation>
        <location evidence="1">Nucleus</location>
    </subcellularLocation>
</comment>
<dbReference type="GO" id="GO:0031011">
    <property type="term" value="C:Ino80 complex"/>
    <property type="evidence" value="ECO:0007669"/>
    <property type="project" value="InterPro"/>
</dbReference>
<sequence>MKKHPQKMATTKQYPFKNNKKTKIGIKKYKGIKQNLKKITEEDPNFYSLMNRISIYPPAKVCDITALPAKYTCPRTNLNYYNLEVFRAIRDMSPEQIASFQKFKNIGRKLDPFTKY</sequence>
<dbReference type="PANTHER" id="PTHR31200">
    <property type="entry name" value="INO80 COMPLEX SUBUNIT C"/>
    <property type="match status" value="1"/>
</dbReference>
<reference evidence="7" key="1">
    <citation type="journal article" date="2013" name="PLoS Genet.">
        <title>The genome of Spraguea lophii and the basis of host-microsporidian interactions.</title>
        <authorList>
            <person name="Campbell S.E."/>
            <person name="Williams T.A."/>
            <person name="Yousuf A."/>
            <person name="Soanes D.M."/>
            <person name="Paszkiewicz K.H."/>
            <person name="Williams B.A.P."/>
        </authorList>
    </citation>
    <scope>NUCLEOTIDE SEQUENCE [LARGE SCALE GENOMIC DNA]</scope>
    <source>
        <strain evidence="7">42_110</strain>
    </source>
</reference>
<keyword evidence="4" id="KW-0539">Nucleus</keyword>
<dbReference type="Proteomes" id="UP000014978">
    <property type="component" value="Unassembled WGS sequence"/>
</dbReference>
<evidence type="ECO:0000256" key="4">
    <source>
        <dbReference type="ARBA" id="ARBA00023242"/>
    </source>
</evidence>
<dbReference type="AlphaFoldDB" id="S7WCP1"/>
<dbReference type="Pfam" id="PF08265">
    <property type="entry name" value="YL1_C"/>
    <property type="match status" value="1"/>
</dbReference>
<feature type="domain" description="Vps72/YL1 C-terminal" evidence="5">
    <location>
        <begin position="60"/>
        <end position="89"/>
    </location>
</feature>
<evidence type="ECO:0000256" key="3">
    <source>
        <dbReference type="ARBA" id="ARBA00023163"/>
    </source>
</evidence>
<evidence type="ECO:0000259" key="5">
    <source>
        <dbReference type="SMART" id="SM00993"/>
    </source>
</evidence>
<keyword evidence="3" id="KW-0804">Transcription</keyword>
<evidence type="ECO:0000313" key="6">
    <source>
        <dbReference type="EMBL" id="EPR79567.1"/>
    </source>
</evidence>
<dbReference type="PANTHER" id="PTHR31200:SF1">
    <property type="entry name" value="INO80 COMPLEX SUBUNIT C"/>
    <property type="match status" value="1"/>
</dbReference>
<dbReference type="VEuPathDB" id="MicrosporidiaDB:SLOPH_2079"/>
<proteinExistence type="predicted"/>
<evidence type="ECO:0000256" key="2">
    <source>
        <dbReference type="ARBA" id="ARBA00023015"/>
    </source>
</evidence>
<dbReference type="FunCoup" id="S7WCP1">
    <property type="interactions" value="73"/>
</dbReference>
<dbReference type="InterPro" id="IPR029525">
    <property type="entry name" value="INO80C/Ies6"/>
</dbReference>
<dbReference type="InParanoid" id="S7WCP1"/>
<comment type="caution">
    <text evidence="6">The sequence shown here is derived from an EMBL/GenBank/DDBJ whole genome shotgun (WGS) entry which is preliminary data.</text>
</comment>
<organism evidence="6 7">
    <name type="scientific">Spraguea lophii (strain 42_110)</name>
    <name type="common">Microsporidian parasite</name>
    <dbReference type="NCBI Taxonomy" id="1358809"/>
    <lineage>
        <taxon>Eukaryota</taxon>
        <taxon>Fungi</taxon>
        <taxon>Fungi incertae sedis</taxon>
        <taxon>Microsporidia</taxon>
        <taxon>Spragueidae</taxon>
        <taxon>Spraguea</taxon>
    </lineage>
</organism>
<name>S7WCP1_SPRLO</name>
<keyword evidence="2" id="KW-0805">Transcription regulation</keyword>
<gene>
    <name evidence="6" type="ORF">SLOPH_2079</name>
</gene>
<evidence type="ECO:0000313" key="7">
    <source>
        <dbReference type="Proteomes" id="UP000014978"/>
    </source>
</evidence>